<dbReference type="Gene3D" id="1.25.10.10">
    <property type="entry name" value="Leucine-rich Repeat Variant"/>
    <property type="match status" value="1"/>
</dbReference>
<reference evidence="1 2" key="1">
    <citation type="submission" date="2018-06" db="EMBL/GenBank/DDBJ databases">
        <title>Lujinxingia sediminis gen. nov. sp. nov., a new facultative anaerobic member of the class Deltaproteobacteria, and proposal of Lujinxingaceae fam. nov.</title>
        <authorList>
            <person name="Guo L.-Y."/>
            <person name="Li C.-M."/>
            <person name="Wang S."/>
            <person name="Du Z.-J."/>
        </authorList>
    </citation>
    <scope>NUCLEOTIDE SEQUENCE [LARGE SCALE GENOMIC DNA]</scope>
    <source>
        <strain evidence="1 2">FA350</strain>
    </source>
</reference>
<dbReference type="InterPro" id="IPR011989">
    <property type="entry name" value="ARM-like"/>
</dbReference>
<sequence>MVRQRVLEIYVQRFPHQALTPLSDALLDASASIRQYARYYLEQMGEGGFLKRYRELAEGGETRILQAGLRGLGDIGEPRDAQLILPHLASPSSKTRRLALRALGHVAPAVHREHFLAALEDEIPSNSRMAADIVSEDLDDSSLGRLLNVYIHTRHHHTRAVVLQIFDNLEFWSRLEYLLRAATASHDHHPHPELNERIAGYLTHWASRVNYVYTTPSASQRESVEASLGAVSADFPSGLVGVIREILERKG</sequence>
<organism evidence="1 2">
    <name type="scientific">Bradymonas sediminis</name>
    <dbReference type="NCBI Taxonomy" id="1548548"/>
    <lineage>
        <taxon>Bacteria</taxon>
        <taxon>Deltaproteobacteria</taxon>
        <taxon>Bradymonadales</taxon>
        <taxon>Bradymonadaceae</taxon>
        <taxon>Bradymonas</taxon>
    </lineage>
</organism>
<keyword evidence="2" id="KW-1185">Reference proteome</keyword>
<dbReference type="SUPFAM" id="SSF48371">
    <property type="entry name" value="ARM repeat"/>
    <property type="match status" value="1"/>
</dbReference>
<dbReference type="Proteomes" id="UP000249799">
    <property type="component" value="Chromosome"/>
</dbReference>
<dbReference type="InterPro" id="IPR016024">
    <property type="entry name" value="ARM-type_fold"/>
</dbReference>
<evidence type="ECO:0008006" key="3">
    <source>
        <dbReference type="Google" id="ProtNLM"/>
    </source>
</evidence>
<protein>
    <recommendedName>
        <fullName evidence="3">HEAT repeat domain-containing protein</fullName>
    </recommendedName>
</protein>
<dbReference type="KEGG" id="bsed:DN745_13675"/>
<gene>
    <name evidence="1" type="ORF">DN745_13675</name>
</gene>
<evidence type="ECO:0000313" key="2">
    <source>
        <dbReference type="Proteomes" id="UP000249799"/>
    </source>
</evidence>
<dbReference type="AlphaFoldDB" id="A0A2Z4FN87"/>
<accession>A0A2Z4FN87</accession>
<evidence type="ECO:0000313" key="1">
    <source>
        <dbReference type="EMBL" id="AWV90320.1"/>
    </source>
</evidence>
<name>A0A2Z4FN87_9DELT</name>
<proteinExistence type="predicted"/>
<dbReference type="EMBL" id="CP030032">
    <property type="protein sequence ID" value="AWV90320.1"/>
    <property type="molecule type" value="Genomic_DNA"/>
</dbReference>